<protein>
    <submittedName>
        <fullName evidence="1">Uncharacterized protein</fullName>
    </submittedName>
</protein>
<dbReference type="OrthoDB" id="3558742at2759"/>
<reference evidence="1 2" key="1">
    <citation type="journal article" date="2018" name="IMA Fungus">
        <title>IMA Genome-F 9: Draft genome sequence of Annulohypoxylon stygium, Aspergillus mulundensis, Berkeleyomyces basicola (syn. Thielaviopsis basicola), Ceratocystis smalleyi, two Cercospora beticola strains, Coleophoma cylindrospora, Fusarium fracticaudum, Phialophora cf. hyalina, and Morchella septimelata.</title>
        <authorList>
            <person name="Wingfield B.D."/>
            <person name="Bills G.F."/>
            <person name="Dong Y."/>
            <person name="Huang W."/>
            <person name="Nel W.J."/>
            <person name="Swalarsk-Parry B.S."/>
            <person name="Vaghefi N."/>
            <person name="Wilken P.M."/>
            <person name="An Z."/>
            <person name="de Beer Z.W."/>
            <person name="De Vos L."/>
            <person name="Chen L."/>
            <person name="Duong T.A."/>
            <person name="Gao Y."/>
            <person name="Hammerbacher A."/>
            <person name="Kikkert J.R."/>
            <person name="Li Y."/>
            <person name="Li H."/>
            <person name="Li K."/>
            <person name="Li Q."/>
            <person name="Liu X."/>
            <person name="Ma X."/>
            <person name="Naidoo K."/>
            <person name="Pethybridge S.J."/>
            <person name="Sun J."/>
            <person name="Steenkamp E.T."/>
            <person name="van der Nest M.A."/>
            <person name="van Wyk S."/>
            <person name="Wingfield M.J."/>
            <person name="Xiong C."/>
            <person name="Yue Q."/>
            <person name="Zhang X."/>
        </authorList>
    </citation>
    <scope>NUCLEOTIDE SEQUENCE [LARGE SCALE GENOMIC DNA]</scope>
    <source>
        <strain evidence="1 2">BP 5553</strain>
    </source>
</reference>
<gene>
    <name evidence="1" type="ORF">BP5553_10476</name>
</gene>
<name>A0A370T9F7_9HELO</name>
<dbReference type="RefSeq" id="XP_031864806.1">
    <property type="nucleotide sequence ID" value="XM_032019099.1"/>
</dbReference>
<dbReference type="AlphaFoldDB" id="A0A370T9F7"/>
<organism evidence="1 2">
    <name type="scientific">Venustampulla echinocandica</name>
    <dbReference type="NCBI Taxonomy" id="2656787"/>
    <lineage>
        <taxon>Eukaryota</taxon>
        <taxon>Fungi</taxon>
        <taxon>Dikarya</taxon>
        <taxon>Ascomycota</taxon>
        <taxon>Pezizomycotina</taxon>
        <taxon>Leotiomycetes</taxon>
        <taxon>Helotiales</taxon>
        <taxon>Pleuroascaceae</taxon>
        <taxon>Venustampulla</taxon>
    </lineage>
</organism>
<evidence type="ECO:0000313" key="2">
    <source>
        <dbReference type="Proteomes" id="UP000254866"/>
    </source>
</evidence>
<dbReference type="EMBL" id="NPIC01000016">
    <property type="protein sequence ID" value="RDL30198.1"/>
    <property type="molecule type" value="Genomic_DNA"/>
</dbReference>
<comment type="caution">
    <text evidence="1">The sequence shown here is derived from an EMBL/GenBank/DDBJ whole genome shotgun (WGS) entry which is preliminary data.</text>
</comment>
<sequence length="324" mass="37381">MGSESSRVETRWWEVKAQQKLRTTTSIGKVEVLCSLVPGVHQATMIRYLKERPDLDTLFALHCGRQSPSTKQHADPSSLTVEMKASELWHAIRTPLGYSRSPWDWNWQPPLTGAPSEIATEFHVAVCRAIFRVPFFDFVKCALGYSTEERFVGSLLNAVCDVRDGLRRAFRDRPGTQDLYNKVEEVLKQRHHPLAYWIVASSLFHTTYAPFDTLAAGPIQTIFATRNLDLVLKRLAAINRRFVHVNQRYDWQMWSTDLDFWEYVDQALWSGKLNAPFILPQLSMEDREKRLRFLEGFETVTEDKAHNAWSKVRSAIKRLAAGLR</sequence>
<proteinExistence type="predicted"/>
<dbReference type="GeneID" id="43603325"/>
<keyword evidence="2" id="KW-1185">Reference proteome</keyword>
<evidence type="ECO:0000313" key="1">
    <source>
        <dbReference type="EMBL" id="RDL30198.1"/>
    </source>
</evidence>
<dbReference type="Proteomes" id="UP000254866">
    <property type="component" value="Unassembled WGS sequence"/>
</dbReference>
<accession>A0A370T9F7</accession>